<evidence type="ECO:0000256" key="3">
    <source>
        <dbReference type="ARBA" id="ARBA00015303"/>
    </source>
</evidence>
<evidence type="ECO:0000256" key="9">
    <source>
        <dbReference type="ARBA" id="ARBA00023180"/>
    </source>
</evidence>
<evidence type="ECO:0000313" key="13">
    <source>
        <dbReference type="EnsemblMetazoa" id="AALFPA23_003340.P3629"/>
    </source>
</evidence>
<organism evidence="13 14">
    <name type="scientific">Aedes albopictus</name>
    <name type="common">Asian tiger mosquito</name>
    <name type="synonym">Stegomyia albopicta</name>
    <dbReference type="NCBI Taxonomy" id="7160"/>
    <lineage>
        <taxon>Eukaryota</taxon>
        <taxon>Metazoa</taxon>
        <taxon>Ecdysozoa</taxon>
        <taxon>Arthropoda</taxon>
        <taxon>Hexapoda</taxon>
        <taxon>Insecta</taxon>
        <taxon>Pterygota</taxon>
        <taxon>Neoptera</taxon>
        <taxon>Endopterygota</taxon>
        <taxon>Diptera</taxon>
        <taxon>Nematocera</taxon>
        <taxon>Culicoidea</taxon>
        <taxon>Culicidae</taxon>
        <taxon>Culicinae</taxon>
        <taxon>Aedini</taxon>
        <taxon>Aedes</taxon>
        <taxon>Stegomyia</taxon>
    </lineage>
</organism>
<dbReference type="Pfam" id="PF05450">
    <property type="entry name" value="Nicastrin"/>
    <property type="match status" value="1"/>
</dbReference>
<name>A0ABM1XVR0_AEDAL</name>
<evidence type="ECO:0000256" key="10">
    <source>
        <dbReference type="SAM" id="Phobius"/>
    </source>
</evidence>
<keyword evidence="6" id="KW-0914">Notch signaling pathway</keyword>
<evidence type="ECO:0000256" key="1">
    <source>
        <dbReference type="ARBA" id="ARBA00004479"/>
    </source>
</evidence>
<dbReference type="SUPFAM" id="SSF53187">
    <property type="entry name" value="Zn-dependent exopeptidases"/>
    <property type="match status" value="1"/>
</dbReference>
<proteinExistence type="inferred from homology"/>
<evidence type="ECO:0000256" key="7">
    <source>
        <dbReference type="ARBA" id="ARBA00022989"/>
    </source>
</evidence>
<protein>
    <recommendedName>
        <fullName evidence="3">Nicastrin</fullName>
    </recommendedName>
</protein>
<evidence type="ECO:0000256" key="2">
    <source>
        <dbReference type="ARBA" id="ARBA00007717"/>
    </source>
</evidence>
<dbReference type="PANTHER" id="PTHR21092:SF0">
    <property type="entry name" value="NICASTRIN"/>
    <property type="match status" value="1"/>
</dbReference>
<accession>A0ABM1XVR0</accession>
<keyword evidence="4 10" id="KW-0812">Transmembrane</keyword>
<dbReference type="PANTHER" id="PTHR21092">
    <property type="entry name" value="NICASTRIN"/>
    <property type="match status" value="1"/>
</dbReference>
<feature type="transmembrane region" description="Helical" evidence="10">
    <location>
        <begin position="674"/>
        <end position="693"/>
    </location>
</feature>
<evidence type="ECO:0000313" key="14">
    <source>
        <dbReference type="Proteomes" id="UP000069940"/>
    </source>
</evidence>
<keyword evidence="5 11" id="KW-0732">Signal</keyword>
<dbReference type="CDD" id="cd03881">
    <property type="entry name" value="M28_Nicastrin"/>
    <property type="match status" value="1"/>
</dbReference>
<sequence>MFKVAVLAGMRPTGAIYSAFVVVLVLLLGSDNVQSQRIKDNMYTPISGAHCFRRLNGTHVTGCSSKLGGSVGVLHFIRSEADIDFVVRKHPAPPYAPVLAPHLFTRENILRLRDQGGKHVSAVVLINNATELQQFSQESRCPNQFSGFAKGDAGTCDVERAEGSWNPWGTGLLLEDFPFPIYYVADPDEIDKLYDCFEKFNNFDLENQHQRSLCSIEVNAFMSAAVDTRVCLTRSTVFNSLTPVKFCDPLQGKNVFATLFPRVLVKPEERKVDPSERIILVSSRIDTTTMFDGIGLGAMDSLVPFTILVSVAHFLAKVLPERVKSSDPNVLFMFFNGESYDYIGSQRFVYDLQKGAFPTKGSLTNPISMENIDVMIDLGTMDDLNKLRIFKASELVVADKIATMLGRINSKFAFNVEVDKANPKEGLPPMSSHSFLRENASFPSVMITSIPGNHYYHSIYDDTENLKYSYGNHSTENDFTQLEDLGQKNALFAEDSIQLRLRNVSSLLGMAIYELITGAKYDPRFGTNSVLIDEFLYCFLLSADCPLFHAAAKPDYPKAFPVPPVRYISVHSTLPSEASGWTHRILGLLVGQKVNQSTKADCQALHLPYNWYAGYSGQGECRWTTQNFTQALSPAFLDDGYDFKSHRYSTWTESTWREFSARIFLRPSASHETLTLSIGFVVLVISFVLVFLINSRSEVLFNQGAATIPIAPPTQC</sequence>
<dbReference type="InterPro" id="IPR008710">
    <property type="entry name" value="Nicastrin"/>
</dbReference>
<dbReference type="InterPro" id="IPR041084">
    <property type="entry name" value="Ncstrn_small"/>
</dbReference>
<feature type="signal peptide" evidence="11">
    <location>
        <begin position="1"/>
        <end position="35"/>
    </location>
</feature>
<dbReference type="Proteomes" id="UP000069940">
    <property type="component" value="Unassembled WGS sequence"/>
</dbReference>
<reference evidence="14" key="1">
    <citation type="journal article" date="2015" name="Proc. Natl. Acad. Sci. U.S.A.">
        <title>Genome sequence of the Asian Tiger mosquito, Aedes albopictus, reveals insights into its biology, genetics, and evolution.</title>
        <authorList>
            <person name="Chen X.G."/>
            <person name="Jiang X."/>
            <person name="Gu J."/>
            <person name="Xu M."/>
            <person name="Wu Y."/>
            <person name="Deng Y."/>
            <person name="Zhang C."/>
            <person name="Bonizzoni M."/>
            <person name="Dermauw W."/>
            <person name="Vontas J."/>
            <person name="Armbruster P."/>
            <person name="Huang X."/>
            <person name="Yang Y."/>
            <person name="Zhang H."/>
            <person name="He W."/>
            <person name="Peng H."/>
            <person name="Liu Y."/>
            <person name="Wu K."/>
            <person name="Chen J."/>
            <person name="Lirakis M."/>
            <person name="Topalis P."/>
            <person name="Van Leeuwen T."/>
            <person name="Hall A.B."/>
            <person name="Jiang X."/>
            <person name="Thorpe C."/>
            <person name="Mueller R.L."/>
            <person name="Sun C."/>
            <person name="Waterhouse R.M."/>
            <person name="Yan G."/>
            <person name="Tu Z.J."/>
            <person name="Fang X."/>
            <person name="James A.A."/>
        </authorList>
    </citation>
    <scope>NUCLEOTIDE SEQUENCE [LARGE SCALE GENOMIC DNA]</scope>
    <source>
        <strain evidence="14">Foshan</strain>
    </source>
</reference>
<feature type="domain" description="Nicastrin small lobe" evidence="12">
    <location>
        <begin position="50"/>
        <end position="224"/>
    </location>
</feature>
<evidence type="ECO:0000256" key="6">
    <source>
        <dbReference type="ARBA" id="ARBA00022976"/>
    </source>
</evidence>
<evidence type="ECO:0000256" key="11">
    <source>
        <dbReference type="SAM" id="SignalP"/>
    </source>
</evidence>
<keyword evidence="7 10" id="KW-1133">Transmembrane helix</keyword>
<evidence type="ECO:0000256" key="5">
    <source>
        <dbReference type="ARBA" id="ARBA00022729"/>
    </source>
</evidence>
<comment type="subcellular location">
    <subcellularLocation>
        <location evidence="1">Membrane</location>
        <topology evidence="1">Single-pass type I membrane protein</topology>
    </subcellularLocation>
</comment>
<keyword evidence="9" id="KW-0325">Glycoprotein</keyword>
<dbReference type="RefSeq" id="XP_062703405.1">
    <property type="nucleotide sequence ID" value="XM_062847421.1"/>
</dbReference>
<dbReference type="GeneID" id="109404021"/>
<keyword evidence="8 10" id="KW-0472">Membrane</keyword>
<comment type="similarity">
    <text evidence="2">Belongs to the nicastrin family.</text>
</comment>
<evidence type="ECO:0000259" key="12">
    <source>
        <dbReference type="Pfam" id="PF18266"/>
    </source>
</evidence>
<dbReference type="Pfam" id="PF18266">
    <property type="entry name" value="Ncstrn_small"/>
    <property type="match status" value="1"/>
</dbReference>
<keyword evidence="14" id="KW-1185">Reference proteome</keyword>
<evidence type="ECO:0000256" key="4">
    <source>
        <dbReference type="ARBA" id="ARBA00022692"/>
    </source>
</evidence>
<dbReference type="EnsemblMetazoa" id="AALFPA23_003340.R3629">
    <property type="protein sequence ID" value="AALFPA23_003340.P3629"/>
    <property type="gene ID" value="AALFPA23_003340"/>
</dbReference>
<reference evidence="13" key="2">
    <citation type="submission" date="2025-05" db="UniProtKB">
        <authorList>
            <consortium name="EnsemblMetazoa"/>
        </authorList>
    </citation>
    <scope>IDENTIFICATION</scope>
    <source>
        <strain evidence="13">Foshan</strain>
    </source>
</reference>
<dbReference type="Gene3D" id="3.40.630.10">
    <property type="entry name" value="Zn peptidases"/>
    <property type="match status" value="1"/>
</dbReference>
<feature type="chain" id="PRO_5045270878" description="Nicastrin" evidence="11">
    <location>
        <begin position="36"/>
        <end position="716"/>
    </location>
</feature>
<evidence type="ECO:0000256" key="8">
    <source>
        <dbReference type="ARBA" id="ARBA00023136"/>
    </source>
</evidence>